<evidence type="ECO:0000313" key="2">
    <source>
        <dbReference type="EMBL" id="SLM30192.1"/>
    </source>
</evidence>
<dbReference type="AlphaFoldDB" id="A0A1W1HCS0"/>
<evidence type="ECO:0000313" key="3">
    <source>
        <dbReference type="Proteomes" id="UP000191931"/>
    </source>
</evidence>
<accession>A0A1W1HCS0</accession>
<name>A0A1W1HCS0_9BACT</name>
<dbReference type="InterPro" id="IPR025497">
    <property type="entry name" value="PatA-like_N"/>
</dbReference>
<organism evidence="2 3">
    <name type="scientific">Desulfamplus magnetovallimortis</name>
    <dbReference type="NCBI Taxonomy" id="1246637"/>
    <lineage>
        <taxon>Bacteria</taxon>
        <taxon>Pseudomonadati</taxon>
        <taxon>Thermodesulfobacteriota</taxon>
        <taxon>Desulfobacteria</taxon>
        <taxon>Desulfobacterales</taxon>
        <taxon>Desulfobacteraceae</taxon>
        <taxon>Desulfamplus</taxon>
    </lineage>
</organism>
<protein>
    <recommendedName>
        <fullName evidence="1">PatA-like N-terminal domain-containing protein</fullName>
    </recommendedName>
</protein>
<dbReference type="PANTHER" id="PTHR36304:SF4">
    <property type="entry name" value="DUF4388 DOMAIN-CONTAINING PROTEIN"/>
    <property type="match status" value="1"/>
</dbReference>
<dbReference type="EMBL" id="FWEV01000128">
    <property type="protein sequence ID" value="SLM30192.1"/>
    <property type="molecule type" value="Genomic_DNA"/>
</dbReference>
<proteinExistence type="predicted"/>
<evidence type="ECO:0000259" key="1">
    <source>
        <dbReference type="Pfam" id="PF14332"/>
    </source>
</evidence>
<keyword evidence="3" id="KW-1185">Reference proteome</keyword>
<dbReference type="OrthoDB" id="5393715at2"/>
<feature type="domain" description="PatA-like N-terminal" evidence="1">
    <location>
        <begin position="3"/>
        <end position="101"/>
    </location>
</feature>
<dbReference type="Proteomes" id="UP000191931">
    <property type="component" value="Unassembled WGS sequence"/>
</dbReference>
<dbReference type="STRING" id="1246637.MTBBW1_2130087"/>
<sequence>MLTGTLKTFSLAGLIQICSGENSAGALDFSIKGKFCGRIGFESGNIVYADFIGMKGIEALRQISLLKEIEFLYNKDAEIGEKNIDVDTDFLIIDCTRHQDECTAYMNKLQNTFPGKYSVESIDIFEYDDPVFVALNLYHVHYFESFDSDKFRVVYLDKNINARIIIVFKGNIVTDYILIHLKDKGMLQ</sequence>
<gene>
    <name evidence="2" type="ORF">MTBBW1_2130087</name>
</gene>
<dbReference type="Pfam" id="PF14332">
    <property type="entry name" value="DUF4388"/>
    <property type="match status" value="1"/>
</dbReference>
<dbReference type="PANTHER" id="PTHR36304">
    <property type="entry name" value="DOMAIN GTPASE-ACTIVATING PROTEIN, PUTATIVE-RELATED-RELATED"/>
    <property type="match status" value="1"/>
</dbReference>
<dbReference type="RefSeq" id="WP_080807804.1">
    <property type="nucleotide sequence ID" value="NZ_LT828558.1"/>
</dbReference>
<reference evidence="2 3" key="1">
    <citation type="submission" date="2017-03" db="EMBL/GenBank/DDBJ databases">
        <authorList>
            <person name="Afonso C.L."/>
            <person name="Miller P.J."/>
            <person name="Scott M.A."/>
            <person name="Spackman E."/>
            <person name="Goraichik I."/>
            <person name="Dimitrov K.M."/>
            <person name="Suarez D.L."/>
            <person name="Swayne D.E."/>
        </authorList>
    </citation>
    <scope>NUCLEOTIDE SEQUENCE [LARGE SCALE GENOMIC DNA]</scope>
    <source>
        <strain evidence="2">PRJEB14757</strain>
    </source>
</reference>